<keyword evidence="3" id="KW-1185">Reference proteome</keyword>
<feature type="signal peptide" evidence="1">
    <location>
        <begin position="1"/>
        <end position="26"/>
    </location>
</feature>
<reference evidence="2" key="2">
    <citation type="submission" date="2020-09" db="EMBL/GenBank/DDBJ databases">
        <authorList>
            <person name="Sun Q."/>
            <person name="Kim S."/>
        </authorList>
    </citation>
    <scope>NUCLEOTIDE SEQUENCE</scope>
    <source>
        <strain evidence="2">KCTC 12711</strain>
    </source>
</reference>
<accession>A0A918RI06</accession>
<reference evidence="2" key="1">
    <citation type="journal article" date="2014" name="Int. J. Syst. Evol. Microbiol.">
        <title>Complete genome sequence of Corynebacterium casei LMG S-19264T (=DSM 44701T), isolated from a smear-ripened cheese.</title>
        <authorList>
            <consortium name="US DOE Joint Genome Institute (JGI-PGF)"/>
            <person name="Walter F."/>
            <person name="Albersmeier A."/>
            <person name="Kalinowski J."/>
            <person name="Ruckert C."/>
        </authorList>
    </citation>
    <scope>NUCLEOTIDE SEQUENCE</scope>
    <source>
        <strain evidence="2">KCTC 12711</strain>
    </source>
</reference>
<keyword evidence="1" id="KW-0732">Signal</keyword>
<feature type="chain" id="PRO_5037253464" evidence="1">
    <location>
        <begin position="27"/>
        <end position="180"/>
    </location>
</feature>
<proteinExistence type="predicted"/>
<dbReference type="Proteomes" id="UP000614811">
    <property type="component" value="Unassembled WGS sequence"/>
</dbReference>
<dbReference type="AlphaFoldDB" id="A0A918RI06"/>
<name>A0A918RI06_9GAMM</name>
<organism evidence="2 3">
    <name type="scientific">Arenicella chitinivorans</name>
    <dbReference type="NCBI Taxonomy" id="1329800"/>
    <lineage>
        <taxon>Bacteria</taxon>
        <taxon>Pseudomonadati</taxon>
        <taxon>Pseudomonadota</taxon>
        <taxon>Gammaproteobacteria</taxon>
        <taxon>Arenicellales</taxon>
        <taxon>Arenicellaceae</taxon>
        <taxon>Arenicella</taxon>
    </lineage>
</organism>
<sequence length="180" mass="20335">MVVMKIGKVIAISWLMLQLLGGIATAQENTAQFSLIGKTDSEKTLGRHYTVNRYLDDTCTKPKRGSRMYRAKYVDDVEVFDTIDIPSSEPFIFQVDYEEKRRDTERSCSASIGFNPEAGRRYRADYDVSGQVSRCRITLYDVTEGEVELTPEIVPETMCTKRGANGNSNGVPTHAMIERF</sequence>
<protein>
    <submittedName>
        <fullName evidence="2">Uncharacterized protein</fullName>
    </submittedName>
</protein>
<gene>
    <name evidence="2" type="ORF">GCM10008090_01620</name>
</gene>
<dbReference type="EMBL" id="BMXA01000001">
    <property type="protein sequence ID" value="GGZ97038.1"/>
    <property type="molecule type" value="Genomic_DNA"/>
</dbReference>
<evidence type="ECO:0000256" key="1">
    <source>
        <dbReference type="SAM" id="SignalP"/>
    </source>
</evidence>
<evidence type="ECO:0000313" key="2">
    <source>
        <dbReference type="EMBL" id="GGZ97038.1"/>
    </source>
</evidence>
<comment type="caution">
    <text evidence="2">The sequence shown here is derived from an EMBL/GenBank/DDBJ whole genome shotgun (WGS) entry which is preliminary data.</text>
</comment>
<evidence type="ECO:0000313" key="3">
    <source>
        <dbReference type="Proteomes" id="UP000614811"/>
    </source>
</evidence>